<keyword evidence="4 6" id="KW-0732">Signal</keyword>
<evidence type="ECO:0000256" key="1">
    <source>
        <dbReference type="ARBA" id="ARBA00004613"/>
    </source>
</evidence>
<dbReference type="PANTHER" id="PTHR28593">
    <property type="entry name" value="METEORIN-LIKE PROTEIN"/>
    <property type="match status" value="1"/>
</dbReference>
<evidence type="ECO:0000256" key="6">
    <source>
        <dbReference type="SAM" id="SignalP"/>
    </source>
</evidence>
<evidence type="ECO:0000256" key="4">
    <source>
        <dbReference type="ARBA" id="ARBA00022729"/>
    </source>
</evidence>
<evidence type="ECO:0000313" key="7">
    <source>
        <dbReference type="Proteomes" id="UP000515135"/>
    </source>
</evidence>
<sequence>MRPLRTASPAATTLLLWTFWLGASATRYSEDQCDWAGSGLTQQQESKSVQQVYFRCVEGTLEWKYPRGALRIVLEHGTSGRDFKGCVQADRTFSGANVYLEEGENLKLIIQDGESSDNLERLRCFSSRKGRTALYVEAAAHLSGAEAVVRRAVTLKYELQLVTQRHFRDNDFEECRPCNDTELMTAFCSSDFVVKARIKSVTNNADTKESTLELSASQVLRQKESIFVANSHGHHHGLVRTPLKCGVQQGEGQFLITGSIHFGKARLGCAPRFKEFKKLAEYATRTGRNMCNMEEVITGKDDL</sequence>
<organism evidence="7 8">
    <name type="scientific">Branchiostoma belcheri</name>
    <name type="common">Amphioxus</name>
    <dbReference type="NCBI Taxonomy" id="7741"/>
    <lineage>
        <taxon>Eukaryota</taxon>
        <taxon>Metazoa</taxon>
        <taxon>Chordata</taxon>
        <taxon>Cephalochordata</taxon>
        <taxon>Leptocardii</taxon>
        <taxon>Amphioxiformes</taxon>
        <taxon>Branchiostomatidae</taxon>
        <taxon>Branchiostoma</taxon>
    </lineage>
</organism>
<keyword evidence="7" id="KW-1185">Reference proteome</keyword>
<proteinExistence type="inferred from homology"/>
<dbReference type="InterPro" id="IPR008993">
    <property type="entry name" value="TIMP-like_OB-fold"/>
</dbReference>
<dbReference type="Gene3D" id="2.40.50.120">
    <property type="match status" value="1"/>
</dbReference>
<evidence type="ECO:0000313" key="8">
    <source>
        <dbReference type="RefSeq" id="XP_019615603.1"/>
    </source>
</evidence>
<dbReference type="KEGG" id="bbel:109463297"/>
<dbReference type="GO" id="GO:0005615">
    <property type="term" value="C:extracellular space"/>
    <property type="evidence" value="ECO:0007669"/>
    <property type="project" value="TreeGrafter"/>
</dbReference>
<evidence type="ECO:0000256" key="3">
    <source>
        <dbReference type="ARBA" id="ARBA00022525"/>
    </source>
</evidence>
<protein>
    <submittedName>
        <fullName evidence="8">Meteorin-like protein</fullName>
    </submittedName>
</protein>
<feature type="chain" id="PRO_5027863358" evidence="6">
    <location>
        <begin position="26"/>
        <end position="303"/>
    </location>
</feature>
<evidence type="ECO:0000256" key="5">
    <source>
        <dbReference type="ARBA" id="ARBA00023157"/>
    </source>
</evidence>
<dbReference type="SUPFAM" id="SSF50242">
    <property type="entry name" value="TIMP-like"/>
    <property type="match status" value="1"/>
</dbReference>
<dbReference type="OrthoDB" id="6092325at2759"/>
<comment type="similarity">
    <text evidence="2">Belongs to the meteorin family.</text>
</comment>
<dbReference type="Proteomes" id="UP000515135">
    <property type="component" value="Unplaced"/>
</dbReference>
<keyword evidence="3" id="KW-0964">Secreted</keyword>
<dbReference type="FunFam" id="2.40.50.120:FF:000035">
    <property type="entry name" value="Diacylglycerol kinase"/>
    <property type="match status" value="1"/>
</dbReference>
<name>A0A6P4XU68_BRABE</name>
<dbReference type="InterPro" id="IPR051998">
    <property type="entry name" value="Meteorin-like"/>
</dbReference>
<dbReference type="AlphaFoldDB" id="A0A6P4XU68"/>
<dbReference type="GeneID" id="109463297"/>
<feature type="signal peptide" evidence="6">
    <location>
        <begin position="1"/>
        <end position="25"/>
    </location>
</feature>
<gene>
    <name evidence="8" type="primary">LOC109463297</name>
</gene>
<dbReference type="GO" id="GO:0005179">
    <property type="term" value="F:hormone activity"/>
    <property type="evidence" value="ECO:0007669"/>
    <property type="project" value="TreeGrafter"/>
</dbReference>
<comment type="subcellular location">
    <subcellularLocation>
        <location evidence="1">Secreted</location>
    </subcellularLocation>
</comment>
<reference evidence="8" key="1">
    <citation type="submission" date="2025-08" db="UniProtKB">
        <authorList>
            <consortium name="RefSeq"/>
        </authorList>
    </citation>
    <scope>IDENTIFICATION</scope>
    <source>
        <tissue evidence="8">Gonad</tissue>
    </source>
</reference>
<dbReference type="PANTHER" id="PTHR28593:SF3">
    <property type="entry name" value="METEORIN-LIKE PROTEIN"/>
    <property type="match status" value="1"/>
</dbReference>
<accession>A0A6P4XU68</accession>
<dbReference type="RefSeq" id="XP_019615603.1">
    <property type="nucleotide sequence ID" value="XM_019760044.1"/>
</dbReference>
<keyword evidence="5" id="KW-1015">Disulfide bond</keyword>
<evidence type="ECO:0000256" key="2">
    <source>
        <dbReference type="ARBA" id="ARBA00005669"/>
    </source>
</evidence>